<feature type="chain" id="PRO_5046985898" description="DUF4124 domain-containing protein" evidence="2">
    <location>
        <begin position="26"/>
        <end position="208"/>
    </location>
</feature>
<organism evidence="3 4">
    <name type="scientific">Roseateles paludis</name>
    <dbReference type="NCBI Taxonomy" id="3145238"/>
    <lineage>
        <taxon>Bacteria</taxon>
        <taxon>Pseudomonadati</taxon>
        <taxon>Pseudomonadota</taxon>
        <taxon>Betaproteobacteria</taxon>
        <taxon>Burkholderiales</taxon>
        <taxon>Sphaerotilaceae</taxon>
        <taxon>Roseateles</taxon>
    </lineage>
</organism>
<evidence type="ECO:0008006" key="5">
    <source>
        <dbReference type="Google" id="ProtNLM"/>
    </source>
</evidence>
<feature type="signal peptide" evidence="2">
    <location>
        <begin position="1"/>
        <end position="25"/>
    </location>
</feature>
<feature type="region of interest" description="Disordered" evidence="1">
    <location>
        <begin position="61"/>
        <end position="93"/>
    </location>
</feature>
<evidence type="ECO:0000313" key="4">
    <source>
        <dbReference type="Proteomes" id="UP001495147"/>
    </source>
</evidence>
<sequence length="208" mass="22525">MTPAVFSSPFLALALTFALPATALAQGVWKCEIDGQTRYTDRPCPDRGASLSPQRLQANVADAPRPPASGAAPVVTAAKPTATEPPANVCPSSTELRDMETRASSTSLSTEARQFMVDEIRRARQCAKGQGRYTEADWRISREAQAAQSSNSGAYEARLRAEGMHSAADPEEGTRIARQREQETAAQTQAARRAWREQQRQRNAPGSP</sequence>
<proteinExistence type="predicted"/>
<comment type="caution">
    <text evidence="3">The sequence shown here is derived from an EMBL/GenBank/DDBJ whole genome shotgun (WGS) entry which is preliminary data.</text>
</comment>
<evidence type="ECO:0000256" key="1">
    <source>
        <dbReference type="SAM" id="MobiDB-lite"/>
    </source>
</evidence>
<gene>
    <name evidence="3" type="ORF">ABDJ85_11770</name>
</gene>
<keyword evidence="4" id="KW-1185">Reference proteome</keyword>
<feature type="compositionally biased region" description="Basic and acidic residues" evidence="1">
    <location>
        <begin position="172"/>
        <end position="183"/>
    </location>
</feature>
<feature type="compositionally biased region" description="Low complexity" evidence="1">
    <location>
        <begin position="71"/>
        <end position="87"/>
    </location>
</feature>
<evidence type="ECO:0000256" key="2">
    <source>
        <dbReference type="SAM" id="SignalP"/>
    </source>
</evidence>
<keyword evidence="2" id="KW-0732">Signal</keyword>
<protein>
    <recommendedName>
        <fullName evidence="5">DUF4124 domain-containing protein</fullName>
    </recommendedName>
</protein>
<accession>A0ABV0G375</accession>
<reference evidence="3 4" key="1">
    <citation type="submission" date="2024-05" db="EMBL/GenBank/DDBJ databases">
        <title>Roseateles sp. DJS-2-20 16S ribosomal RNA gene Genome sequencing and assembly.</title>
        <authorList>
            <person name="Woo H."/>
        </authorList>
    </citation>
    <scope>NUCLEOTIDE SEQUENCE [LARGE SCALE GENOMIC DNA]</scope>
    <source>
        <strain evidence="3 4">DJS-2-20</strain>
    </source>
</reference>
<feature type="region of interest" description="Disordered" evidence="1">
    <location>
        <begin position="159"/>
        <end position="208"/>
    </location>
</feature>
<dbReference type="EMBL" id="JBDPZD010000003">
    <property type="protein sequence ID" value="MEO3692150.1"/>
    <property type="molecule type" value="Genomic_DNA"/>
</dbReference>
<evidence type="ECO:0000313" key="3">
    <source>
        <dbReference type="EMBL" id="MEO3692150.1"/>
    </source>
</evidence>
<name>A0ABV0G375_9BURK</name>
<dbReference type="Proteomes" id="UP001495147">
    <property type="component" value="Unassembled WGS sequence"/>
</dbReference>